<comment type="caution">
    <text evidence="4">The sequence shown here is derived from an EMBL/GenBank/DDBJ whole genome shotgun (WGS) entry which is preliminary data.</text>
</comment>
<keyword evidence="2 4" id="KW-0436">Ligase</keyword>
<dbReference type="PANTHER" id="PTHR22754:SF32">
    <property type="entry name" value="DISCO-INTERACTING PROTEIN 2"/>
    <property type="match status" value="1"/>
</dbReference>
<dbReference type="SUPFAM" id="SSF56801">
    <property type="entry name" value="Acetyl-CoA synthetase-like"/>
    <property type="match status" value="1"/>
</dbReference>
<dbReference type="Gene3D" id="3.30.300.30">
    <property type="match status" value="1"/>
</dbReference>
<evidence type="ECO:0000256" key="1">
    <source>
        <dbReference type="ARBA" id="ARBA00006432"/>
    </source>
</evidence>
<dbReference type="CDD" id="cd05931">
    <property type="entry name" value="FAAL"/>
    <property type="match status" value="1"/>
</dbReference>
<feature type="domain" description="AMP-dependent synthetase/ligase" evidence="3">
    <location>
        <begin position="40"/>
        <end position="420"/>
    </location>
</feature>
<evidence type="ECO:0000313" key="5">
    <source>
        <dbReference type="Proteomes" id="UP000320314"/>
    </source>
</evidence>
<comment type="similarity">
    <text evidence="1">Belongs to the ATP-dependent AMP-binding enzyme family.</text>
</comment>
<dbReference type="InterPro" id="IPR042099">
    <property type="entry name" value="ANL_N_sf"/>
</dbReference>
<dbReference type="GO" id="GO:0006633">
    <property type="term" value="P:fatty acid biosynthetic process"/>
    <property type="evidence" value="ECO:0007669"/>
    <property type="project" value="TreeGrafter"/>
</dbReference>
<accession>A0A506UA04</accession>
<keyword evidence="5" id="KW-1185">Reference proteome</keyword>
<dbReference type="GO" id="GO:0016874">
    <property type="term" value="F:ligase activity"/>
    <property type="evidence" value="ECO:0007669"/>
    <property type="project" value="UniProtKB-KW"/>
</dbReference>
<proteinExistence type="inferred from homology"/>
<protein>
    <submittedName>
        <fullName evidence="4">Fatty acyl-AMP ligase</fullName>
    </submittedName>
</protein>
<dbReference type="AlphaFoldDB" id="A0A506UA04"/>
<evidence type="ECO:0000313" key="4">
    <source>
        <dbReference type="EMBL" id="TPW29931.1"/>
    </source>
</evidence>
<organism evidence="4 5">
    <name type="scientific">Pararhizobium mangrovi</name>
    <dbReference type="NCBI Taxonomy" id="2590452"/>
    <lineage>
        <taxon>Bacteria</taxon>
        <taxon>Pseudomonadati</taxon>
        <taxon>Pseudomonadota</taxon>
        <taxon>Alphaproteobacteria</taxon>
        <taxon>Hyphomicrobiales</taxon>
        <taxon>Rhizobiaceae</taxon>
        <taxon>Rhizobium/Agrobacterium group</taxon>
        <taxon>Pararhizobium</taxon>
    </lineage>
</organism>
<dbReference type="OrthoDB" id="9803968at2"/>
<dbReference type="Proteomes" id="UP000320314">
    <property type="component" value="Unassembled WGS sequence"/>
</dbReference>
<evidence type="ECO:0000256" key="2">
    <source>
        <dbReference type="ARBA" id="ARBA00022598"/>
    </source>
</evidence>
<dbReference type="GO" id="GO:0070566">
    <property type="term" value="F:adenylyltransferase activity"/>
    <property type="evidence" value="ECO:0007669"/>
    <property type="project" value="TreeGrafter"/>
</dbReference>
<dbReference type="Gene3D" id="3.40.50.12780">
    <property type="entry name" value="N-terminal domain of ligase-like"/>
    <property type="match status" value="1"/>
</dbReference>
<sequence length="573" mass="61364">MDLQSFPKARTGLTRAIGATLPEALDAAARTERGFHFYSGRGKLNESLSYASLRTEALALAHQLLTTGLKPGDRVALVAETDANFVRAFFACQYAGLVPVPMPLPTAFAGKQVYLEQARRMIEQADAAGAFAPESLAPWLVEGLVDRDMAIVGTLDDLPPAADGISLPNAAPDDLSYLQFSSGSTRFPTGVAVTQAALMANAEGIIRHGLAIGDDDRCVSWLPFYHDMGLVGFVLTPLIAGLDCDYLATRDFARRPLLWLDLISRNGGTISYSPSFGYDLCTRRAASAPIDGIDLSRWRAAGIGGDMIRPDVLERFTETFAPAGFSASSFVASYGMAEASLALSFAPLDAGIRVEAVDRTALEDHRVLPGIDGHARRFVRCGPPLPGHAIEIRDTDGASLEGGAIGRIHARGPSLMKGYYRNHEATRAVLAEDGWLDTGDLGYFAGEEIVVTGRAKDLMIVNGRNIWPQDLEWTTEAEVAGLKSGDVAVFSYEDETGERPIAMVECRASEPTARAELAEAVANTLRSRHGVVVEAVLVKPRALPVTSSGKLSRAGARELFRRMQAEQTAGAVG</sequence>
<dbReference type="Pfam" id="PF00501">
    <property type="entry name" value="AMP-binding"/>
    <property type="match status" value="1"/>
</dbReference>
<dbReference type="PANTHER" id="PTHR22754">
    <property type="entry name" value="DISCO-INTERACTING PROTEIN 2 DIP2 -RELATED"/>
    <property type="match status" value="1"/>
</dbReference>
<name>A0A506UA04_9HYPH</name>
<dbReference type="InterPro" id="IPR000873">
    <property type="entry name" value="AMP-dep_synth/lig_dom"/>
</dbReference>
<dbReference type="InterPro" id="IPR045851">
    <property type="entry name" value="AMP-bd_C_sf"/>
</dbReference>
<dbReference type="InterPro" id="IPR040097">
    <property type="entry name" value="FAAL/FAAC"/>
</dbReference>
<dbReference type="EMBL" id="VHLH01000008">
    <property type="protein sequence ID" value="TPW29931.1"/>
    <property type="molecule type" value="Genomic_DNA"/>
</dbReference>
<gene>
    <name evidence="4" type="ORF">FJU11_06605</name>
</gene>
<reference evidence="4 5" key="1">
    <citation type="submission" date="2019-06" db="EMBL/GenBank/DDBJ databases">
        <authorList>
            <person name="Li M."/>
        </authorList>
    </citation>
    <scope>NUCLEOTIDE SEQUENCE [LARGE SCALE GENOMIC DNA]</scope>
    <source>
        <strain evidence="4 5">BGMRC6574</strain>
    </source>
</reference>
<dbReference type="RefSeq" id="WP_141166241.1">
    <property type="nucleotide sequence ID" value="NZ_VHLH01000008.1"/>
</dbReference>
<evidence type="ECO:0000259" key="3">
    <source>
        <dbReference type="Pfam" id="PF00501"/>
    </source>
</evidence>
<dbReference type="NCBIfam" id="NF006624">
    <property type="entry name" value="PRK09192.1"/>
    <property type="match status" value="1"/>
</dbReference>
<dbReference type="GO" id="GO:0005886">
    <property type="term" value="C:plasma membrane"/>
    <property type="evidence" value="ECO:0007669"/>
    <property type="project" value="TreeGrafter"/>
</dbReference>